<name>A0A2P5AEF9_PARAD</name>
<gene>
    <name evidence="1" type="ORF">PanWU01x14_340210</name>
</gene>
<comment type="caution">
    <text evidence="1">The sequence shown here is derived from an EMBL/GenBank/DDBJ whole genome shotgun (WGS) entry which is preliminary data.</text>
</comment>
<proteinExistence type="predicted"/>
<evidence type="ECO:0000313" key="1">
    <source>
        <dbReference type="EMBL" id="PON34924.1"/>
    </source>
</evidence>
<protein>
    <submittedName>
        <fullName evidence="1">Uncharacterized protein</fullName>
    </submittedName>
</protein>
<accession>A0A2P5AEF9</accession>
<sequence>MELSRFETVMEKQQRLERPGRKNGVRVLEISEASSNFALSYTCSVLIEEDTHDLERGDLESDGSSITQNHKFQVMTSQGRIRIICDLLRDGYMRPLPQVLCDLLRAVCLDKQKTYKKRETHKCYGRNLQGKGN</sequence>
<dbReference type="AlphaFoldDB" id="A0A2P5AEF9"/>
<dbReference type="EMBL" id="JXTB01000636">
    <property type="protein sequence ID" value="PON34924.1"/>
    <property type="molecule type" value="Genomic_DNA"/>
</dbReference>
<organism evidence="1 2">
    <name type="scientific">Parasponia andersonii</name>
    <name type="common">Sponia andersonii</name>
    <dbReference type="NCBI Taxonomy" id="3476"/>
    <lineage>
        <taxon>Eukaryota</taxon>
        <taxon>Viridiplantae</taxon>
        <taxon>Streptophyta</taxon>
        <taxon>Embryophyta</taxon>
        <taxon>Tracheophyta</taxon>
        <taxon>Spermatophyta</taxon>
        <taxon>Magnoliopsida</taxon>
        <taxon>eudicotyledons</taxon>
        <taxon>Gunneridae</taxon>
        <taxon>Pentapetalae</taxon>
        <taxon>rosids</taxon>
        <taxon>fabids</taxon>
        <taxon>Rosales</taxon>
        <taxon>Cannabaceae</taxon>
        <taxon>Parasponia</taxon>
    </lineage>
</organism>
<evidence type="ECO:0000313" key="2">
    <source>
        <dbReference type="Proteomes" id="UP000237105"/>
    </source>
</evidence>
<reference evidence="2" key="1">
    <citation type="submission" date="2016-06" db="EMBL/GenBank/DDBJ databases">
        <title>Parallel loss of symbiosis genes in relatives of nitrogen-fixing non-legume Parasponia.</title>
        <authorList>
            <person name="Van Velzen R."/>
            <person name="Holmer R."/>
            <person name="Bu F."/>
            <person name="Rutten L."/>
            <person name="Van Zeijl A."/>
            <person name="Liu W."/>
            <person name="Santuari L."/>
            <person name="Cao Q."/>
            <person name="Sharma T."/>
            <person name="Shen D."/>
            <person name="Roswanjaya Y."/>
            <person name="Wardhani T."/>
            <person name="Kalhor M.S."/>
            <person name="Jansen J."/>
            <person name="Van den Hoogen J."/>
            <person name="Gungor B."/>
            <person name="Hartog M."/>
            <person name="Hontelez J."/>
            <person name="Verver J."/>
            <person name="Yang W.-C."/>
            <person name="Schijlen E."/>
            <person name="Repin R."/>
            <person name="Schilthuizen M."/>
            <person name="Schranz E."/>
            <person name="Heidstra R."/>
            <person name="Miyata K."/>
            <person name="Fedorova E."/>
            <person name="Kohlen W."/>
            <person name="Bisseling T."/>
            <person name="Smit S."/>
            <person name="Geurts R."/>
        </authorList>
    </citation>
    <scope>NUCLEOTIDE SEQUENCE [LARGE SCALE GENOMIC DNA]</scope>
    <source>
        <strain evidence="2">cv. WU1-14</strain>
    </source>
</reference>
<keyword evidence="2" id="KW-1185">Reference proteome</keyword>
<dbReference type="Proteomes" id="UP000237105">
    <property type="component" value="Unassembled WGS sequence"/>
</dbReference>